<evidence type="ECO:0000256" key="1">
    <source>
        <dbReference type="SAM" id="MobiDB-lite"/>
    </source>
</evidence>
<proteinExistence type="predicted"/>
<dbReference type="GeneID" id="28986277"/>
<name>A0A0J1ASE6_9TREE</name>
<organism evidence="2 3">
    <name type="scientific">Cutaneotrichosporon oleaginosum</name>
    <dbReference type="NCBI Taxonomy" id="879819"/>
    <lineage>
        <taxon>Eukaryota</taxon>
        <taxon>Fungi</taxon>
        <taxon>Dikarya</taxon>
        <taxon>Basidiomycota</taxon>
        <taxon>Agaricomycotina</taxon>
        <taxon>Tremellomycetes</taxon>
        <taxon>Trichosporonales</taxon>
        <taxon>Trichosporonaceae</taxon>
        <taxon>Cutaneotrichosporon</taxon>
    </lineage>
</organism>
<feature type="compositionally biased region" description="Basic and acidic residues" evidence="1">
    <location>
        <begin position="277"/>
        <end position="288"/>
    </location>
</feature>
<dbReference type="EMBL" id="KQ087343">
    <property type="protein sequence ID" value="KLT38279.1"/>
    <property type="molecule type" value="Genomic_DNA"/>
</dbReference>
<dbReference type="Proteomes" id="UP000053611">
    <property type="component" value="Unassembled WGS sequence"/>
</dbReference>
<dbReference type="RefSeq" id="XP_018274770.1">
    <property type="nucleotide sequence ID" value="XM_018425674.1"/>
</dbReference>
<accession>A0A0J1ASE6</accession>
<feature type="compositionally biased region" description="Acidic residues" evidence="1">
    <location>
        <begin position="255"/>
        <end position="276"/>
    </location>
</feature>
<evidence type="ECO:0000313" key="3">
    <source>
        <dbReference type="Proteomes" id="UP000053611"/>
    </source>
</evidence>
<keyword evidence="3" id="KW-1185">Reference proteome</keyword>
<reference evidence="2 3" key="1">
    <citation type="submission" date="2015-03" db="EMBL/GenBank/DDBJ databases">
        <title>Genomics and transcriptomics of the oil-accumulating basidiomycete yeast T. oleaginosus allow insights into substrate utilization and the diverse evolutionary trajectories of mating systems in fungi.</title>
        <authorList>
            <consortium name="DOE Joint Genome Institute"/>
            <person name="Kourist R."/>
            <person name="Kracht O."/>
            <person name="Bracharz F."/>
            <person name="Lipzen A."/>
            <person name="Nolan M."/>
            <person name="Ohm R."/>
            <person name="Grigoriev I."/>
            <person name="Sun S."/>
            <person name="Heitman J."/>
            <person name="Bruck T."/>
            <person name="Nowrousian M."/>
        </authorList>
    </citation>
    <scope>NUCLEOTIDE SEQUENCE [LARGE SCALE GENOMIC DNA]</scope>
    <source>
        <strain evidence="2 3">IBC0246</strain>
    </source>
</reference>
<dbReference type="AlphaFoldDB" id="A0A0J1ASE6"/>
<protein>
    <submittedName>
        <fullName evidence="2">Uncharacterized protein</fullName>
    </submittedName>
</protein>
<sequence length="305" mass="33819">MPSQNHHHRWARVADDKGPFRARVAPPTYTVLRHILDHARAEAVTAAVRRPDDAYARQRARLDKAYRENATACWALVPAVRCRSSQAWGHEFCALVVVAADDAGPEVVAALAKLRSGPSPSVSIDLARLVPLGACLAATCRRAACGNLAPRTDRAPKGALTYGACKAHVLHDSFVAIQRLAVELADAADDRRNPARRVYEAYLRNAPAFNDAVVWLGDEQRQARARGKAVAPPPKPDVKSRLRANLRAHEGAAREEDEEDEEEEEEEEEAEEEEEEWSRPEGSRDAERRRGKRPRRSPSPAPDDY</sequence>
<feature type="region of interest" description="Disordered" evidence="1">
    <location>
        <begin position="225"/>
        <end position="305"/>
    </location>
</feature>
<evidence type="ECO:0000313" key="2">
    <source>
        <dbReference type="EMBL" id="KLT38279.1"/>
    </source>
</evidence>
<gene>
    <name evidence="2" type="ORF">CC85DRAFT_306111</name>
</gene>